<feature type="compositionally biased region" description="Low complexity" evidence="1">
    <location>
        <begin position="719"/>
        <end position="745"/>
    </location>
</feature>
<dbReference type="OrthoDB" id="5792673at2759"/>
<sequence length="905" mass="96476">MDSIKTLPELLEQLNVKPFIGSHIDVTKLFAGISDPSLKSELSQDLQYFLTASSKRSRRSSGPSEATWTIVGGAESTVAKYLILFDPASMSWDGKYDLIVGLATLMNTTYKNSIELIHAAGAESIMDGQVISALANDVGAVLVDTNDRKAKKERPVKPEKTEKVDKPPATPAPPEATKESEKKEKPKPRKRKAVPTPHEKKEPTEPTRERSERRAKTTASQQIAHGSAPASLVIQPPKERRPRKTAERRARPKIAPWALHAPLTLPGSARCTACLKTHCSAMPGYCSVMRNSYHPTGTQLLAPLPTFLPNVDPLRSSDDSTKEADDVDNNNLPQPYLVVMPVMPERSDSGLFLDRPANAGDPVADYIGHVVPAPELALALSHTPPADLRERCRHVLYVPEMGLCVDADQCGTEARFLRTSTTPNCEVKAVFIAKRIHFQIHAMVDLTVGAELLISEKNNWVKPEVPAGPTPPNEILKSLKGIPTLPATLGSFIVAFPKAAAAMTGSEMHKALTSRDLPGHVNFIPHVTPDPADIALAELMRVEVDMIAQTESKPKTPGKPAQKSASKRVKLSVLASPAPSPRPIPSPSRTPMGGGRALLADAGSPEALGAWPECGSDPCPATLTAIPEQHERPRPLFNTDGSRIVIGLAPAPLTAAYRKPVVVDTKVLGPLPGVHPMKSGTLPRDAKPAARPALPRPHTLVRPDVLKLEEDGDVDMESADAVAVAPSPPAVQSKATPQSSKPASPKAKKAKAKAASPKAKSKPQSPAVRKSGPTSPEKLAPAEPAPPSAEKPKTKAAPKAPSPVPQPPSPPPPAPAKPASPPASSPRKPVASRKPVAEVEPVPEIPAQPSPACSYDEDVDLGLGPTGVIDTTSPAPVARPVEQAVRIVDERVRIVDCRTQMQYTI</sequence>
<dbReference type="InterPro" id="IPR046341">
    <property type="entry name" value="SET_dom_sf"/>
</dbReference>
<reference evidence="3" key="1">
    <citation type="submission" date="2021-05" db="EMBL/GenBank/DDBJ databases">
        <title>A free-living protist that lacks canonical eukaryotic 1 DNA replication and segregation systems.</title>
        <authorList>
            <person name="Salas-Leiva D.E."/>
            <person name="Tromer E.C."/>
            <person name="Curtis B.A."/>
            <person name="Jerlstrom-Hultqvist J."/>
            <person name="Kolisko M."/>
            <person name="Yi Z."/>
            <person name="Salas-Leiva J.S."/>
            <person name="Gallot-Lavallee L."/>
            <person name="Kops G.J.P.L."/>
            <person name="Archibald J.M."/>
            <person name="Simpson A.G.B."/>
            <person name="Roger A.J."/>
        </authorList>
    </citation>
    <scope>NUCLEOTIDE SEQUENCE</scope>
    <source>
        <strain evidence="3">BICM</strain>
    </source>
</reference>
<feature type="region of interest" description="Disordered" evidence="1">
    <location>
        <begin position="672"/>
        <end position="705"/>
    </location>
</feature>
<dbReference type="Pfam" id="PF00856">
    <property type="entry name" value="SET"/>
    <property type="match status" value="1"/>
</dbReference>
<feature type="region of interest" description="Disordered" evidence="1">
    <location>
        <begin position="146"/>
        <end position="250"/>
    </location>
</feature>
<feature type="compositionally biased region" description="Pro residues" evidence="1">
    <location>
        <begin position="578"/>
        <end position="588"/>
    </location>
</feature>
<feature type="compositionally biased region" description="Basic and acidic residues" evidence="1">
    <location>
        <begin position="146"/>
        <end position="166"/>
    </location>
</feature>
<feature type="region of interest" description="Disordered" evidence="1">
    <location>
        <begin position="718"/>
        <end position="875"/>
    </location>
</feature>
<name>A0A8J6EBL3_9EUKA</name>
<protein>
    <recommendedName>
        <fullName evidence="2">SET domain-containing protein</fullName>
    </recommendedName>
</protein>
<dbReference type="EMBL" id="JAHDYR010000001">
    <property type="protein sequence ID" value="KAG9397630.1"/>
    <property type="molecule type" value="Genomic_DNA"/>
</dbReference>
<gene>
    <name evidence="3" type="ORF">J8273_0760</name>
</gene>
<dbReference type="SUPFAM" id="SSF82199">
    <property type="entry name" value="SET domain"/>
    <property type="match status" value="1"/>
</dbReference>
<proteinExistence type="predicted"/>
<evidence type="ECO:0000256" key="1">
    <source>
        <dbReference type="SAM" id="MobiDB-lite"/>
    </source>
</evidence>
<feature type="compositionally biased region" description="Low complexity" evidence="1">
    <location>
        <begin position="753"/>
        <end position="767"/>
    </location>
</feature>
<comment type="caution">
    <text evidence="3">The sequence shown here is derived from an EMBL/GenBank/DDBJ whole genome shotgun (WGS) entry which is preliminary data.</text>
</comment>
<dbReference type="SMART" id="SM00317">
    <property type="entry name" value="SET"/>
    <property type="match status" value="1"/>
</dbReference>
<evidence type="ECO:0000313" key="3">
    <source>
        <dbReference type="EMBL" id="KAG9397630.1"/>
    </source>
</evidence>
<feature type="compositionally biased region" description="Pro residues" evidence="1">
    <location>
        <begin position="800"/>
        <end position="824"/>
    </location>
</feature>
<dbReference type="InterPro" id="IPR001214">
    <property type="entry name" value="SET_dom"/>
</dbReference>
<organism evidence="3 4">
    <name type="scientific">Carpediemonas membranifera</name>
    <dbReference type="NCBI Taxonomy" id="201153"/>
    <lineage>
        <taxon>Eukaryota</taxon>
        <taxon>Metamonada</taxon>
        <taxon>Carpediemonas-like organisms</taxon>
        <taxon>Carpediemonas</taxon>
    </lineage>
</organism>
<accession>A0A8J6EBL3</accession>
<dbReference type="Gene3D" id="2.170.270.10">
    <property type="entry name" value="SET domain"/>
    <property type="match status" value="1"/>
</dbReference>
<evidence type="ECO:0000313" key="4">
    <source>
        <dbReference type="Proteomes" id="UP000717585"/>
    </source>
</evidence>
<keyword evidence="4" id="KW-1185">Reference proteome</keyword>
<dbReference type="Proteomes" id="UP000717585">
    <property type="component" value="Unassembled WGS sequence"/>
</dbReference>
<feature type="region of interest" description="Disordered" evidence="1">
    <location>
        <begin position="549"/>
        <end position="597"/>
    </location>
</feature>
<dbReference type="AlphaFoldDB" id="A0A8J6EBL3"/>
<feature type="compositionally biased region" description="Basic and acidic residues" evidence="1">
    <location>
        <begin position="197"/>
        <end position="215"/>
    </location>
</feature>
<feature type="domain" description="SET" evidence="2">
    <location>
        <begin position="338"/>
        <end position="463"/>
    </location>
</feature>
<evidence type="ECO:0000259" key="2">
    <source>
        <dbReference type="SMART" id="SM00317"/>
    </source>
</evidence>